<keyword evidence="4" id="KW-1185">Reference proteome</keyword>
<dbReference type="Proteomes" id="UP000078558">
    <property type="component" value="Chromosome I"/>
</dbReference>
<evidence type="ECO:0000313" key="2">
    <source>
        <dbReference type="EMBL" id="SBT25974.1"/>
    </source>
</evidence>
<dbReference type="Gene3D" id="3.10.450.40">
    <property type="match status" value="1"/>
</dbReference>
<dbReference type="Pfam" id="PF04965">
    <property type="entry name" value="GPW_gp25"/>
    <property type="match status" value="1"/>
</dbReference>
<dbReference type="KEGG" id="odi:ODI_R3029"/>
<proteinExistence type="predicted"/>
<dbReference type="EMBL" id="FLRC01000023">
    <property type="protein sequence ID" value="SBT25974.1"/>
    <property type="molecule type" value="Genomic_DNA"/>
</dbReference>
<evidence type="ECO:0000259" key="1">
    <source>
        <dbReference type="Pfam" id="PF04965"/>
    </source>
</evidence>
<protein>
    <submittedName>
        <fullName evidence="2">Phage baseplate assembly protein</fullName>
    </submittedName>
</protein>
<reference evidence="3 4" key="2">
    <citation type="submission" date="2017-08" db="EMBL/GenBank/DDBJ databases">
        <authorList>
            <person name="de Groot N.N."/>
        </authorList>
    </citation>
    <scope>NUCLEOTIDE SEQUENCE [LARGE SCALE GENOMIC DNA]</scope>
    <source>
        <strain evidence="3">Orrdi1</strain>
    </source>
</reference>
<accession>A0A1C3K3F0</accession>
<dbReference type="AlphaFoldDB" id="A0A1C3K3F0"/>
<name>A0A1C3K3F0_9BURK</name>
<feature type="domain" description="IraD/Gp25-like" evidence="1">
    <location>
        <begin position="19"/>
        <end position="96"/>
    </location>
</feature>
<dbReference type="STRING" id="1851544.ODI_01782"/>
<dbReference type="EMBL" id="LT907988">
    <property type="protein sequence ID" value="SOE50868.1"/>
    <property type="molecule type" value="Genomic_DNA"/>
</dbReference>
<sequence length="119" mass="12861">MPAYLGMDAASGRRLTDVDHLSQSVGKVLGTAIGTRLRRRAFGARAADLIDAPLNGVAILQLYTAAATALMRWEPRIKVRRVVLDIDSARAGRATLYVYGERIAGLSSQPFTTTVPLSY</sequence>
<dbReference type="RefSeq" id="WP_067754910.1">
    <property type="nucleotide sequence ID" value="NZ_LT907988.1"/>
</dbReference>
<dbReference type="SUPFAM" id="SSF160719">
    <property type="entry name" value="gpW/gp25-like"/>
    <property type="match status" value="1"/>
</dbReference>
<organism evidence="2 4">
    <name type="scientific">Orrella dioscoreae</name>
    <dbReference type="NCBI Taxonomy" id="1851544"/>
    <lineage>
        <taxon>Bacteria</taxon>
        <taxon>Pseudomonadati</taxon>
        <taxon>Pseudomonadota</taxon>
        <taxon>Betaproteobacteria</taxon>
        <taxon>Burkholderiales</taxon>
        <taxon>Alcaligenaceae</taxon>
        <taxon>Orrella</taxon>
    </lineage>
</organism>
<reference evidence="2 4" key="1">
    <citation type="submission" date="2016-06" db="EMBL/GenBank/DDBJ databases">
        <authorList>
            <person name="Kjaerup R.B."/>
            <person name="Dalgaard T.S."/>
            <person name="Juul-Madsen H.R."/>
        </authorList>
    </citation>
    <scope>NUCLEOTIDE SEQUENCE [LARGE SCALE GENOMIC DNA]</scope>
    <source>
        <strain evidence="2">Orrdi1</strain>
    </source>
</reference>
<dbReference type="InterPro" id="IPR007048">
    <property type="entry name" value="IraD/Gp25-like"/>
</dbReference>
<evidence type="ECO:0000313" key="4">
    <source>
        <dbReference type="Proteomes" id="UP000078558"/>
    </source>
</evidence>
<gene>
    <name evidence="2" type="ORF">ODI_01782</name>
    <name evidence="3" type="ORF">ODI_R3029</name>
</gene>
<evidence type="ECO:0000313" key="3">
    <source>
        <dbReference type="EMBL" id="SOE50868.1"/>
    </source>
</evidence>